<dbReference type="InterPro" id="IPR010720">
    <property type="entry name" value="Alpha-L-AF_C"/>
</dbReference>
<proteinExistence type="inferred from homology"/>
<dbReference type="SMART" id="SM00813">
    <property type="entry name" value="Alpha-L-AF_C"/>
    <property type="match status" value="1"/>
</dbReference>
<dbReference type="Pfam" id="PF06964">
    <property type="entry name" value="Alpha-L-AF_C"/>
    <property type="match status" value="1"/>
</dbReference>
<dbReference type="InterPro" id="IPR051563">
    <property type="entry name" value="Glycosyl_Hydrolase_51"/>
</dbReference>
<dbReference type="Gene3D" id="3.20.20.80">
    <property type="entry name" value="Glycosidases"/>
    <property type="match status" value="1"/>
</dbReference>
<feature type="chain" id="PRO_5002176843" description="non-reducing end alpha-L-arabinofuranosidase" evidence="8">
    <location>
        <begin position="25"/>
        <end position="610"/>
    </location>
</feature>
<evidence type="ECO:0000259" key="9">
    <source>
        <dbReference type="SMART" id="SM00813"/>
    </source>
</evidence>
<gene>
    <name evidence="10" type="ORF">OIDMADRAFT_157690</name>
</gene>
<evidence type="ECO:0000256" key="1">
    <source>
        <dbReference type="ARBA" id="ARBA00001462"/>
    </source>
</evidence>
<dbReference type="Gene3D" id="2.60.120.260">
    <property type="entry name" value="Galactose-binding domain-like"/>
    <property type="match status" value="1"/>
</dbReference>
<dbReference type="GO" id="GO:0031222">
    <property type="term" value="P:arabinan catabolic process"/>
    <property type="evidence" value="ECO:0007669"/>
    <property type="project" value="UniProtKB-UniPathway"/>
</dbReference>
<dbReference type="AlphaFoldDB" id="A0A0C3DSL2"/>
<dbReference type="OrthoDB" id="406864at2759"/>
<evidence type="ECO:0000256" key="7">
    <source>
        <dbReference type="ARBA" id="ARBA00023180"/>
    </source>
</evidence>
<keyword evidence="6 10" id="KW-0378">Hydrolase</keyword>
<organism evidence="10 11">
    <name type="scientific">Oidiodendron maius (strain Zn)</name>
    <dbReference type="NCBI Taxonomy" id="913774"/>
    <lineage>
        <taxon>Eukaryota</taxon>
        <taxon>Fungi</taxon>
        <taxon>Dikarya</taxon>
        <taxon>Ascomycota</taxon>
        <taxon>Pezizomycotina</taxon>
        <taxon>Leotiomycetes</taxon>
        <taxon>Leotiomycetes incertae sedis</taxon>
        <taxon>Myxotrichaceae</taxon>
        <taxon>Oidiodendron</taxon>
    </lineage>
</organism>
<feature type="domain" description="Alpha-L-arabinofuranosidase C-terminal" evidence="9">
    <location>
        <begin position="418"/>
        <end position="602"/>
    </location>
</feature>
<protein>
    <recommendedName>
        <fullName evidence="4">non-reducing end alpha-L-arabinofuranosidase</fullName>
        <ecNumber evidence="4">3.2.1.55</ecNumber>
    </recommendedName>
</protein>
<evidence type="ECO:0000256" key="3">
    <source>
        <dbReference type="ARBA" id="ARBA00007186"/>
    </source>
</evidence>
<evidence type="ECO:0000256" key="6">
    <source>
        <dbReference type="ARBA" id="ARBA00022801"/>
    </source>
</evidence>
<comment type="catalytic activity">
    <reaction evidence="1">
        <text>Hydrolysis of terminal non-reducing alpha-L-arabinofuranoside residues in alpha-L-arabinosides.</text>
        <dbReference type="EC" id="3.2.1.55"/>
    </reaction>
</comment>
<dbReference type="EMBL" id="KN832872">
    <property type="protein sequence ID" value="KIN05073.1"/>
    <property type="molecule type" value="Genomic_DNA"/>
</dbReference>
<evidence type="ECO:0000256" key="8">
    <source>
        <dbReference type="SAM" id="SignalP"/>
    </source>
</evidence>
<keyword evidence="11" id="KW-1185">Reference proteome</keyword>
<evidence type="ECO:0000256" key="5">
    <source>
        <dbReference type="ARBA" id="ARBA00022729"/>
    </source>
</evidence>
<name>A0A0C3DSL2_OIDMZ</name>
<dbReference type="STRING" id="913774.A0A0C3DSL2"/>
<evidence type="ECO:0000313" key="10">
    <source>
        <dbReference type="EMBL" id="KIN05073.1"/>
    </source>
</evidence>
<sequence>MLSTVKIFRSLVLAVPLLFRLVGGATLTVSTTGGNASSPLLYGLMFEDINNSGDGGIHGQLLQNNGFQGNSPGLTAYAAVGAVTLSVDTANPLSTAITSSLKVSVPSGTAGQVGFSNSGYLGVPVNADTYANYFWMKGAYTGDITLELVGISSGTVYASKTISVQSVSSSFTYYETTYTSTQAPDGNNIWQLTFNGTSVAGGALYFDLVQLFPVTYHAREGASPADRWKWNETIGPVQNRPGRQGDWGYPNTDALGLMEYLQWTEDMGLANVLAIWSGLSLGGGIVSGSALDPYVEDALNELEFLLGDTSTTWGALRSSYGHPDPYPITMLEIGNEDNLSSGCGTYASRFTAFYDAIHAAYPDITIIASTSATSCLPNPLPSGVWTDIHHYESPSGFISLFNEWDNFPRGNGRGIFVGEYANTATDSGATTYWSTVQGAVSEAVYMIGLERNSDLVKMASYAPMMEHFNMAEWSPDLMGVDSDPGSVTGSVSFWVQYLFSTHRGSTIQPVTSTVGFGPLYWVASSTTTGTYYVKIANYGTTTESVTVTIPEATGASSSAGLVTLTGGATTSNYPLDVSVLPVSSTVSGSASGGWTFNVPGYGVAVLTVTT</sequence>
<comment type="pathway">
    <text evidence="2">Glycan metabolism; L-arabinan degradation.</text>
</comment>
<dbReference type="InterPro" id="IPR017853">
    <property type="entry name" value="GH"/>
</dbReference>
<dbReference type="HOGENOM" id="CLU_010060_1_1_1"/>
<accession>A0A0C3DSL2</accession>
<dbReference type="EC" id="3.2.1.55" evidence="4"/>
<evidence type="ECO:0000313" key="11">
    <source>
        <dbReference type="Proteomes" id="UP000054321"/>
    </source>
</evidence>
<feature type="signal peptide" evidence="8">
    <location>
        <begin position="1"/>
        <end position="24"/>
    </location>
</feature>
<dbReference type="InParanoid" id="A0A0C3DSL2"/>
<dbReference type="SUPFAM" id="SSF51445">
    <property type="entry name" value="(Trans)glycosidases"/>
    <property type="match status" value="1"/>
</dbReference>
<dbReference type="UniPathway" id="UPA00667"/>
<dbReference type="InterPro" id="IPR055235">
    <property type="entry name" value="ASD1_cat"/>
</dbReference>
<evidence type="ECO:0000256" key="2">
    <source>
        <dbReference type="ARBA" id="ARBA00004834"/>
    </source>
</evidence>
<dbReference type="GO" id="GO:0046556">
    <property type="term" value="F:alpha-L-arabinofuranosidase activity"/>
    <property type="evidence" value="ECO:0007669"/>
    <property type="project" value="UniProtKB-EC"/>
</dbReference>
<dbReference type="GO" id="GO:0046373">
    <property type="term" value="P:L-arabinose metabolic process"/>
    <property type="evidence" value="ECO:0007669"/>
    <property type="project" value="InterPro"/>
</dbReference>
<reference evidence="10 11" key="1">
    <citation type="submission" date="2014-04" db="EMBL/GenBank/DDBJ databases">
        <authorList>
            <consortium name="DOE Joint Genome Institute"/>
            <person name="Kuo A."/>
            <person name="Martino E."/>
            <person name="Perotto S."/>
            <person name="Kohler A."/>
            <person name="Nagy L.G."/>
            <person name="Floudas D."/>
            <person name="Copeland A."/>
            <person name="Barry K.W."/>
            <person name="Cichocki N."/>
            <person name="Veneault-Fourrey C."/>
            <person name="LaButti K."/>
            <person name="Lindquist E.A."/>
            <person name="Lipzen A."/>
            <person name="Lundell T."/>
            <person name="Morin E."/>
            <person name="Murat C."/>
            <person name="Sun H."/>
            <person name="Tunlid A."/>
            <person name="Henrissat B."/>
            <person name="Grigoriev I.V."/>
            <person name="Hibbett D.S."/>
            <person name="Martin F."/>
            <person name="Nordberg H.P."/>
            <person name="Cantor M.N."/>
            <person name="Hua S.X."/>
        </authorList>
    </citation>
    <scope>NUCLEOTIDE SEQUENCE [LARGE SCALE GENOMIC DNA]</scope>
    <source>
        <strain evidence="10 11">Zn</strain>
    </source>
</reference>
<keyword evidence="5 8" id="KW-0732">Signal</keyword>
<dbReference type="Proteomes" id="UP000054321">
    <property type="component" value="Unassembled WGS sequence"/>
</dbReference>
<evidence type="ECO:0000256" key="4">
    <source>
        <dbReference type="ARBA" id="ARBA00012670"/>
    </source>
</evidence>
<comment type="similarity">
    <text evidence="3">Belongs to the glycosyl hydrolase 51 family.</text>
</comment>
<dbReference type="PANTHER" id="PTHR31776:SF0">
    <property type="entry name" value="ALPHA-L-ARABINOFURANOSIDASE 1"/>
    <property type="match status" value="1"/>
</dbReference>
<keyword evidence="7" id="KW-0325">Glycoprotein</keyword>
<dbReference type="PANTHER" id="PTHR31776">
    <property type="entry name" value="ALPHA-L-ARABINOFURANOSIDASE 1"/>
    <property type="match status" value="1"/>
</dbReference>
<dbReference type="Pfam" id="PF22848">
    <property type="entry name" value="ASD1_dom"/>
    <property type="match status" value="1"/>
</dbReference>
<reference evidence="11" key="2">
    <citation type="submission" date="2015-01" db="EMBL/GenBank/DDBJ databases">
        <title>Evolutionary Origins and Diversification of the Mycorrhizal Mutualists.</title>
        <authorList>
            <consortium name="DOE Joint Genome Institute"/>
            <consortium name="Mycorrhizal Genomics Consortium"/>
            <person name="Kohler A."/>
            <person name="Kuo A."/>
            <person name="Nagy L.G."/>
            <person name="Floudas D."/>
            <person name="Copeland A."/>
            <person name="Barry K.W."/>
            <person name="Cichocki N."/>
            <person name="Veneault-Fourrey C."/>
            <person name="LaButti K."/>
            <person name="Lindquist E.A."/>
            <person name="Lipzen A."/>
            <person name="Lundell T."/>
            <person name="Morin E."/>
            <person name="Murat C."/>
            <person name="Riley R."/>
            <person name="Ohm R."/>
            <person name="Sun H."/>
            <person name="Tunlid A."/>
            <person name="Henrissat B."/>
            <person name="Grigoriev I.V."/>
            <person name="Hibbett D.S."/>
            <person name="Martin F."/>
        </authorList>
    </citation>
    <scope>NUCLEOTIDE SEQUENCE [LARGE SCALE GENOMIC DNA]</scope>
    <source>
        <strain evidence="11">Zn</strain>
    </source>
</reference>